<proteinExistence type="predicted"/>
<keyword evidence="1" id="KW-0808">Transferase</keyword>
<evidence type="ECO:0000313" key="3">
    <source>
        <dbReference type="EMBL" id="MBO2012127.1"/>
    </source>
</evidence>
<dbReference type="CDD" id="cd04301">
    <property type="entry name" value="NAT_SF"/>
    <property type="match status" value="1"/>
</dbReference>
<protein>
    <submittedName>
        <fullName evidence="3">GNAT family N-acetyltransferase</fullName>
    </submittedName>
</protein>
<evidence type="ECO:0000313" key="4">
    <source>
        <dbReference type="Proteomes" id="UP000664369"/>
    </source>
</evidence>
<dbReference type="Pfam" id="PF13508">
    <property type="entry name" value="Acetyltransf_7"/>
    <property type="match status" value="1"/>
</dbReference>
<accession>A0ABS3QLX2</accession>
<evidence type="ECO:0000256" key="1">
    <source>
        <dbReference type="ARBA" id="ARBA00022679"/>
    </source>
</evidence>
<dbReference type="Gene3D" id="3.40.630.30">
    <property type="match status" value="1"/>
</dbReference>
<organism evidence="3 4">
    <name type="scientific">Hymenobacter negativus</name>
    <dbReference type="NCBI Taxonomy" id="2795026"/>
    <lineage>
        <taxon>Bacteria</taxon>
        <taxon>Pseudomonadati</taxon>
        <taxon>Bacteroidota</taxon>
        <taxon>Cytophagia</taxon>
        <taxon>Cytophagales</taxon>
        <taxon>Hymenobacteraceae</taxon>
        <taxon>Hymenobacter</taxon>
    </lineage>
</organism>
<dbReference type="PANTHER" id="PTHR13947:SF37">
    <property type="entry name" value="LD18367P"/>
    <property type="match status" value="1"/>
</dbReference>
<dbReference type="Proteomes" id="UP000664369">
    <property type="component" value="Unassembled WGS sequence"/>
</dbReference>
<evidence type="ECO:0000259" key="2">
    <source>
        <dbReference type="PROSITE" id="PS51186"/>
    </source>
</evidence>
<dbReference type="InterPro" id="IPR050769">
    <property type="entry name" value="NAT_camello-type"/>
</dbReference>
<comment type="caution">
    <text evidence="3">The sequence shown here is derived from an EMBL/GenBank/DDBJ whole genome shotgun (WGS) entry which is preliminary data.</text>
</comment>
<dbReference type="PANTHER" id="PTHR13947">
    <property type="entry name" value="GNAT FAMILY N-ACETYLTRANSFERASE"/>
    <property type="match status" value="1"/>
</dbReference>
<name>A0ABS3QLX2_9BACT</name>
<reference evidence="3 4" key="1">
    <citation type="submission" date="2021-03" db="EMBL/GenBank/DDBJ databases">
        <authorList>
            <person name="Kim M.K."/>
        </authorList>
    </citation>
    <scope>NUCLEOTIDE SEQUENCE [LARGE SCALE GENOMIC DNA]</scope>
    <source>
        <strain evidence="3 4">BT442</strain>
    </source>
</reference>
<sequence>MVGTIGLQKLDADNGVLRKMFVLKEYRGATPSVAQLLFDTLAEQARELKLKTLYRDTPAIAAASHKFYERNGFTQIDRQALPPTYSFPDRDSKVYRLSLLA</sequence>
<dbReference type="SUPFAM" id="SSF55729">
    <property type="entry name" value="Acyl-CoA N-acyltransferases (Nat)"/>
    <property type="match status" value="1"/>
</dbReference>
<dbReference type="PROSITE" id="PS51186">
    <property type="entry name" value="GNAT"/>
    <property type="match status" value="1"/>
</dbReference>
<gene>
    <name evidence="3" type="ORF">J4E00_23885</name>
</gene>
<dbReference type="InterPro" id="IPR016181">
    <property type="entry name" value="Acyl_CoA_acyltransferase"/>
</dbReference>
<dbReference type="InterPro" id="IPR000182">
    <property type="entry name" value="GNAT_dom"/>
</dbReference>
<feature type="domain" description="N-acetyltransferase" evidence="2">
    <location>
        <begin position="1"/>
        <end position="101"/>
    </location>
</feature>
<keyword evidence="4" id="KW-1185">Reference proteome</keyword>
<dbReference type="EMBL" id="JAGETZ010000015">
    <property type="protein sequence ID" value="MBO2012127.1"/>
    <property type="molecule type" value="Genomic_DNA"/>
</dbReference>